<keyword evidence="1" id="KW-0812">Transmembrane</keyword>
<organism evidence="2">
    <name type="scientific">Arundo donax</name>
    <name type="common">Giant reed</name>
    <name type="synonym">Donax arundinaceus</name>
    <dbReference type="NCBI Taxonomy" id="35708"/>
    <lineage>
        <taxon>Eukaryota</taxon>
        <taxon>Viridiplantae</taxon>
        <taxon>Streptophyta</taxon>
        <taxon>Embryophyta</taxon>
        <taxon>Tracheophyta</taxon>
        <taxon>Spermatophyta</taxon>
        <taxon>Magnoliopsida</taxon>
        <taxon>Liliopsida</taxon>
        <taxon>Poales</taxon>
        <taxon>Poaceae</taxon>
        <taxon>PACMAD clade</taxon>
        <taxon>Arundinoideae</taxon>
        <taxon>Arundineae</taxon>
        <taxon>Arundo</taxon>
    </lineage>
</organism>
<keyword evidence="1" id="KW-0472">Membrane</keyword>
<feature type="transmembrane region" description="Helical" evidence="1">
    <location>
        <begin position="20"/>
        <end position="40"/>
    </location>
</feature>
<evidence type="ECO:0000313" key="2">
    <source>
        <dbReference type="EMBL" id="JAE06646.1"/>
    </source>
</evidence>
<sequence length="41" mass="4692">MKKIFPLVYNVQVQFSFFKAGLSACGLIWFIDVFPILLPIS</sequence>
<reference evidence="2" key="2">
    <citation type="journal article" date="2015" name="Data Brief">
        <title>Shoot transcriptome of the giant reed, Arundo donax.</title>
        <authorList>
            <person name="Barrero R.A."/>
            <person name="Guerrero F.D."/>
            <person name="Moolhuijzen P."/>
            <person name="Goolsby J.A."/>
            <person name="Tidwell J."/>
            <person name="Bellgard S.E."/>
            <person name="Bellgard M.I."/>
        </authorList>
    </citation>
    <scope>NUCLEOTIDE SEQUENCE</scope>
    <source>
        <tissue evidence="2">Shoot tissue taken approximately 20 cm above the soil surface</tissue>
    </source>
</reference>
<protein>
    <submittedName>
        <fullName evidence="2">Uncharacterized protein</fullName>
    </submittedName>
</protein>
<accession>A0A0A9F957</accession>
<proteinExistence type="predicted"/>
<name>A0A0A9F957_ARUDO</name>
<dbReference type="AlphaFoldDB" id="A0A0A9F957"/>
<keyword evidence="1" id="KW-1133">Transmembrane helix</keyword>
<dbReference type="EMBL" id="GBRH01191250">
    <property type="protein sequence ID" value="JAE06646.1"/>
    <property type="molecule type" value="Transcribed_RNA"/>
</dbReference>
<reference evidence="2" key="1">
    <citation type="submission" date="2014-09" db="EMBL/GenBank/DDBJ databases">
        <authorList>
            <person name="Magalhaes I.L.F."/>
            <person name="Oliveira U."/>
            <person name="Santos F.R."/>
            <person name="Vidigal T.H.D.A."/>
            <person name="Brescovit A.D."/>
            <person name="Santos A.J."/>
        </authorList>
    </citation>
    <scope>NUCLEOTIDE SEQUENCE</scope>
    <source>
        <tissue evidence="2">Shoot tissue taken approximately 20 cm above the soil surface</tissue>
    </source>
</reference>
<evidence type="ECO:0000256" key="1">
    <source>
        <dbReference type="SAM" id="Phobius"/>
    </source>
</evidence>